<dbReference type="PROSITE" id="PS00729">
    <property type="entry name" value="AP_NUCLEASE_F2_1"/>
    <property type="match status" value="1"/>
</dbReference>
<dbReference type="GO" id="GO:0005634">
    <property type="term" value="C:nucleus"/>
    <property type="evidence" value="ECO:0007669"/>
    <property type="project" value="TreeGrafter"/>
</dbReference>
<keyword evidence="4" id="KW-0479">Metal-binding</keyword>
<feature type="region of interest" description="Disordered" evidence="9">
    <location>
        <begin position="69"/>
        <end position="113"/>
    </location>
</feature>
<feature type="region of interest" description="Disordered" evidence="9">
    <location>
        <begin position="453"/>
        <end position="540"/>
    </location>
</feature>
<dbReference type="GO" id="GO:0008270">
    <property type="term" value="F:zinc ion binding"/>
    <property type="evidence" value="ECO:0007669"/>
    <property type="project" value="InterPro"/>
</dbReference>
<dbReference type="PROSITE" id="PS00731">
    <property type="entry name" value="AP_NUCLEASE_F2_3"/>
    <property type="match status" value="1"/>
</dbReference>
<evidence type="ECO:0000256" key="1">
    <source>
        <dbReference type="ARBA" id="ARBA00001947"/>
    </source>
</evidence>
<feature type="compositionally biased region" description="Basic residues" evidence="9">
    <location>
        <begin position="459"/>
        <end position="469"/>
    </location>
</feature>
<evidence type="ECO:0000259" key="10">
    <source>
        <dbReference type="Pfam" id="PF01261"/>
    </source>
</evidence>
<comment type="similarity">
    <text evidence="2">Belongs to the AP endonuclease 2 family.</text>
</comment>
<dbReference type="Pfam" id="PF01261">
    <property type="entry name" value="AP_endonuc_2"/>
    <property type="match status" value="1"/>
</dbReference>
<dbReference type="STRING" id="1884261.A0A5C3Q5G9"/>
<evidence type="ECO:0000256" key="5">
    <source>
        <dbReference type="ARBA" id="ARBA00022763"/>
    </source>
</evidence>
<keyword evidence="12" id="KW-1185">Reference proteome</keyword>
<sequence length="540" mass="58173">MLLQCLHTLPRTSTRTYNLLPMVSTRSTTVKSVSVVQTKTIVTSPAVPSSSKTTLHSDENILDKPTVKRRKVTKAKAKDADDEDAPAAKKPRKAAAPRKKACTLDPDAPPTPPRVVSPWKVGAHVSAAGGVHNAVLNASKIGANAFALFLKSQRKWTSPALSPLVIDQFKKLVIEHGFDPKKDVLPHGSYLINLGNPDPEKRAKSMECFVDDLKRCGEVGVRLYNFHPGSSVGHPSAVAIQHIIDSLNEAHKLTPDSDVVTVLENMAGAGNVIGGRFEDIGEIVRGVERKDRVGVCLDTCHMYAAGYDIRTKQGWDDMLAGFDKHIGLKYLVAMHLNDSKEGLGSKKDRHENIGLGHIGLAAFYHIVNDTRTQGIPLILETPTGEREEVWETEIRVLNELSRMSVVDGADGVEGVGVTGGVDGTKGAEGEEDVDMQLLETNVEKIRGVAKVGGNEGKKVKPTAKGKGKKTAKDVGEDEDEGDDDAQEELGKSGKAESGVRSAKRSGGVKKEKEVKAKGKPRRVKKEKEEGAACASHGEEE</sequence>
<evidence type="ECO:0000313" key="11">
    <source>
        <dbReference type="EMBL" id="TFK97354.1"/>
    </source>
</evidence>
<organism evidence="11 12">
    <name type="scientific">Pterulicium gracile</name>
    <dbReference type="NCBI Taxonomy" id="1884261"/>
    <lineage>
        <taxon>Eukaryota</taxon>
        <taxon>Fungi</taxon>
        <taxon>Dikarya</taxon>
        <taxon>Basidiomycota</taxon>
        <taxon>Agaricomycotina</taxon>
        <taxon>Agaricomycetes</taxon>
        <taxon>Agaricomycetidae</taxon>
        <taxon>Agaricales</taxon>
        <taxon>Pleurotineae</taxon>
        <taxon>Pterulaceae</taxon>
        <taxon>Pterulicium</taxon>
    </lineage>
</organism>
<evidence type="ECO:0000256" key="4">
    <source>
        <dbReference type="ARBA" id="ARBA00022723"/>
    </source>
</evidence>
<accession>A0A5C3Q5G9</accession>
<dbReference type="PANTHER" id="PTHR21445">
    <property type="entry name" value="ENDONUCLEASE IV ENDODEOXYRIBONUCLEASE IV"/>
    <property type="match status" value="1"/>
</dbReference>
<dbReference type="GO" id="GO:0016853">
    <property type="term" value="F:isomerase activity"/>
    <property type="evidence" value="ECO:0007669"/>
    <property type="project" value="UniProtKB-KW"/>
</dbReference>
<dbReference type="GO" id="GO:0005739">
    <property type="term" value="C:mitochondrion"/>
    <property type="evidence" value="ECO:0007669"/>
    <property type="project" value="TreeGrafter"/>
</dbReference>
<reference evidence="11 12" key="1">
    <citation type="journal article" date="2019" name="Nat. Ecol. Evol.">
        <title>Megaphylogeny resolves global patterns of mushroom evolution.</title>
        <authorList>
            <person name="Varga T."/>
            <person name="Krizsan K."/>
            <person name="Foldi C."/>
            <person name="Dima B."/>
            <person name="Sanchez-Garcia M."/>
            <person name="Sanchez-Ramirez S."/>
            <person name="Szollosi G.J."/>
            <person name="Szarkandi J.G."/>
            <person name="Papp V."/>
            <person name="Albert L."/>
            <person name="Andreopoulos W."/>
            <person name="Angelini C."/>
            <person name="Antonin V."/>
            <person name="Barry K.W."/>
            <person name="Bougher N.L."/>
            <person name="Buchanan P."/>
            <person name="Buyck B."/>
            <person name="Bense V."/>
            <person name="Catcheside P."/>
            <person name="Chovatia M."/>
            <person name="Cooper J."/>
            <person name="Damon W."/>
            <person name="Desjardin D."/>
            <person name="Finy P."/>
            <person name="Geml J."/>
            <person name="Haridas S."/>
            <person name="Hughes K."/>
            <person name="Justo A."/>
            <person name="Karasinski D."/>
            <person name="Kautmanova I."/>
            <person name="Kiss B."/>
            <person name="Kocsube S."/>
            <person name="Kotiranta H."/>
            <person name="LaButti K.M."/>
            <person name="Lechner B.E."/>
            <person name="Liimatainen K."/>
            <person name="Lipzen A."/>
            <person name="Lukacs Z."/>
            <person name="Mihaltcheva S."/>
            <person name="Morgado L.N."/>
            <person name="Niskanen T."/>
            <person name="Noordeloos M.E."/>
            <person name="Ohm R.A."/>
            <person name="Ortiz-Santana B."/>
            <person name="Ovrebo C."/>
            <person name="Racz N."/>
            <person name="Riley R."/>
            <person name="Savchenko A."/>
            <person name="Shiryaev A."/>
            <person name="Soop K."/>
            <person name="Spirin V."/>
            <person name="Szebenyi C."/>
            <person name="Tomsovsky M."/>
            <person name="Tulloss R.E."/>
            <person name="Uehling J."/>
            <person name="Grigoriev I.V."/>
            <person name="Vagvolgyi C."/>
            <person name="Papp T."/>
            <person name="Martin F.M."/>
            <person name="Miettinen O."/>
            <person name="Hibbett D.S."/>
            <person name="Nagy L.G."/>
        </authorList>
    </citation>
    <scope>NUCLEOTIDE SEQUENCE [LARGE SCALE GENOMIC DNA]</scope>
    <source>
        <strain evidence="11 12">CBS 309.79</strain>
    </source>
</reference>
<feature type="compositionally biased region" description="Gly residues" evidence="9">
    <location>
        <begin position="414"/>
        <end position="423"/>
    </location>
</feature>
<feature type="compositionally biased region" description="Basic residues" evidence="9">
    <location>
        <begin position="89"/>
        <end position="101"/>
    </location>
</feature>
<proteinExistence type="inferred from homology"/>
<dbReference type="CDD" id="cd00019">
    <property type="entry name" value="AP2Ec"/>
    <property type="match status" value="1"/>
</dbReference>
<evidence type="ECO:0000256" key="2">
    <source>
        <dbReference type="ARBA" id="ARBA00005340"/>
    </source>
</evidence>
<dbReference type="InterPro" id="IPR001719">
    <property type="entry name" value="AP_endonuc_2"/>
</dbReference>
<dbReference type="GO" id="GO:0003906">
    <property type="term" value="F:DNA-(apurinic or apyrimidinic site) endonuclease activity"/>
    <property type="evidence" value="ECO:0007669"/>
    <property type="project" value="TreeGrafter"/>
</dbReference>
<name>A0A5C3Q5G9_9AGAR</name>
<evidence type="ECO:0000256" key="7">
    <source>
        <dbReference type="ARBA" id="ARBA00022833"/>
    </source>
</evidence>
<feature type="region of interest" description="Disordered" evidence="9">
    <location>
        <begin position="414"/>
        <end position="433"/>
    </location>
</feature>
<dbReference type="SMART" id="SM00518">
    <property type="entry name" value="AP2Ec"/>
    <property type="match status" value="1"/>
</dbReference>
<evidence type="ECO:0000256" key="8">
    <source>
        <dbReference type="ARBA" id="ARBA00023204"/>
    </source>
</evidence>
<dbReference type="AlphaFoldDB" id="A0A5C3Q5G9"/>
<dbReference type="OrthoDB" id="7663182at2759"/>
<dbReference type="SUPFAM" id="SSF51658">
    <property type="entry name" value="Xylose isomerase-like"/>
    <property type="match status" value="1"/>
</dbReference>
<keyword evidence="7" id="KW-0862">Zinc</keyword>
<dbReference type="InterPro" id="IPR036237">
    <property type="entry name" value="Xyl_isomerase-like_sf"/>
</dbReference>
<dbReference type="PROSITE" id="PS51432">
    <property type="entry name" value="AP_NUCLEASE_F2_4"/>
    <property type="match status" value="1"/>
</dbReference>
<evidence type="ECO:0000256" key="3">
    <source>
        <dbReference type="ARBA" id="ARBA00021759"/>
    </source>
</evidence>
<dbReference type="GO" id="GO:0008081">
    <property type="term" value="F:phosphoric diester hydrolase activity"/>
    <property type="evidence" value="ECO:0007669"/>
    <property type="project" value="TreeGrafter"/>
</dbReference>
<evidence type="ECO:0000256" key="6">
    <source>
        <dbReference type="ARBA" id="ARBA00022801"/>
    </source>
</evidence>
<dbReference type="HAMAP" id="MF_00152">
    <property type="entry name" value="Nfo"/>
    <property type="match status" value="1"/>
</dbReference>
<dbReference type="InterPro" id="IPR013022">
    <property type="entry name" value="Xyl_isomerase-like_TIM-brl"/>
</dbReference>
<dbReference type="Proteomes" id="UP000305067">
    <property type="component" value="Unassembled WGS sequence"/>
</dbReference>
<keyword evidence="11" id="KW-0413">Isomerase</keyword>
<gene>
    <name evidence="11" type="ORF">BDV98DRAFT_574693</name>
</gene>
<comment type="cofactor">
    <cofactor evidence="1">
        <name>Zn(2+)</name>
        <dbReference type="ChEBI" id="CHEBI:29105"/>
    </cofactor>
</comment>
<dbReference type="PROSITE" id="PS00730">
    <property type="entry name" value="AP_NUCLEASE_F2_2"/>
    <property type="match status" value="1"/>
</dbReference>
<dbReference type="GO" id="GO:0003677">
    <property type="term" value="F:DNA binding"/>
    <property type="evidence" value="ECO:0007669"/>
    <property type="project" value="InterPro"/>
</dbReference>
<feature type="compositionally biased region" description="Acidic residues" evidence="9">
    <location>
        <begin position="475"/>
        <end position="487"/>
    </location>
</feature>
<dbReference type="InterPro" id="IPR018246">
    <property type="entry name" value="AP_endonuc_F2_Zn_BS"/>
</dbReference>
<dbReference type="PANTHER" id="PTHR21445:SF0">
    <property type="entry name" value="APURINIC-APYRIMIDINIC ENDONUCLEASE"/>
    <property type="match status" value="1"/>
</dbReference>
<keyword evidence="6" id="KW-0378">Hydrolase</keyword>
<dbReference type="Gene3D" id="3.20.20.150">
    <property type="entry name" value="Divalent-metal-dependent TIM barrel enzymes"/>
    <property type="match status" value="1"/>
</dbReference>
<keyword evidence="5" id="KW-0227">DNA damage</keyword>
<dbReference type="FunFam" id="3.20.20.150:FF:000001">
    <property type="entry name" value="Probable endonuclease 4"/>
    <property type="match status" value="1"/>
</dbReference>
<dbReference type="NCBIfam" id="NF002199">
    <property type="entry name" value="PRK01060.1-4"/>
    <property type="match status" value="1"/>
</dbReference>
<evidence type="ECO:0000313" key="12">
    <source>
        <dbReference type="Proteomes" id="UP000305067"/>
    </source>
</evidence>
<evidence type="ECO:0000256" key="9">
    <source>
        <dbReference type="SAM" id="MobiDB-lite"/>
    </source>
</evidence>
<protein>
    <recommendedName>
        <fullName evidence="3">Apurinic-apyrimidinic endonuclease 1</fullName>
    </recommendedName>
</protein>
<dbReference type="EMBL" id="ML178848">
    <property type="protein sequence ID" value="TFK97354.1"/>
    <property type="molecule type" value="Genomic_DNA"/>
</dbReference>
<dbReference type="GO" id="GO:0006284">
    <property type="term" value="P:base-excision repair"/>
    <property type="evidence" value="ECO:0007669"/>
    <property type="project" value="TreeGrafter"/>
</dbReference>
<feature type="domain" description="Xylose isomerase-like TIM barrel" evidence="10">
    <location>
        <begin position="137"/>
        <end position="399"/>
    </location>
</feature>
<keyword evidence="8" id="KW-0234">DNA repair</keyword>
<dbReference type="NCBIfam" id="TIGR00587">
    <property type="entry name" value="nfo"/>
    <property type="match status" value="1"/>
</dbReference>